<proteinExistence type="predicted"/>
<keyword evidence="2" id="KW-1185">Reference proteome</keyword>
<evidence type="ECO:0008006" key="3">
    <source>
        <dbReference type="Google" id="ProtNLM"/>
    </source>
</evidence>
<sequence>MKKFMLLSVFALFTAWVLVQSAGGKGPLVPVFRITAEPDVLVKGSQGAALTVDVSFGDSEIREWVAGLSEPYPLLFVDPDWLGRSPDIVELIVEKNIPVGLLGAEGERYEKDPKLLDEGIRSFESHFGRKPLYFRTADEQFPDELKKRLFEQEINALGSTRRWEGGKIPKEKSGEILSVPHHREHRISAEEIGRLQASRKFMTIEDVLFGMEVRQKSIP</sequence>
<accession>A0ABV2G8F1</accession>
<gene>
    <name evidence="1" type="ORF">ABID49_000295</name>
</gene>
<name>A0ABV2G8F1_9BACL</name>
<dbReference type="EMBL" id="JBEPLW010000001">
    <property type="protein sequence ID" value="MET3574419.1"/>
    <property type="molecule type" value="Genomic_DNA"/>
</dbReference>
<evidence type="ECO:0000313" key="2">
    <source>
        <dbReference type="Proteomes" id="UP001549099"/>
    </source>
</evidence>
<reference evidence="1 2" key="1">
    <citation type="submission" date="2024-06" db="EMBL/GenBank/DDBJ databases">
        <title>Genomic Encyclopedia of Type Strains, Phase IV (KMG-IV): sequencing the most valuable type-strain genomes for metagenomic binning, comparative biology and taxonomic classification.</title>
        <authorList>
            <person name="Goeker M."/>
        </authorList>
    </citation>
    <scope>NUCLEOTIDE SEQUENCE [LARGE SCALE GENOMIC DNA]</scope>
    <source>
        <strain evidence="1 2">DSM 26128</strain>
    </source>
</reference>
<protein>
    <recommendedName>
        <fullName evidence="3">Polysaccharide deacetylase</fullName>
    </recommendedName>
</protein>
<organism evidence="1 2">
    <name type="scientific">Bhargavaea ullalensis</name>
    <dbReference type="NCBI Taxonomy" id="1265685"/>
    <lineage>
        <taxon>Bacteria</taxon>
        <taxon>Bacillati</taxon>
        <taxon>Bacillota</taxon>
        <taxon>Bacilli</taxon>
        <taxon>Bacillales</taxon>
        <taxon>Caryophanaceae</taxon>
        <taxon>Bhargavaea</taxon>
    </lineage>
</organism>
<comment type="caution">
    <text evidence="1">The sequence shown here is derived from an EMBL/GenBank/DDBJ whole genome shotgun (WGS) entry which is preliminary data.</text>
</comment>
<dbReference type="Proteomes" id="UP001549099">
    <property type="component" value="Unassembled WGS sequence"/>
</dbReference>
<evidence type="ECO:0000313" key="1">
    <source>
        <dbReference type="EMBL" id="MET3574419.1"/>
    </source>
</evidence>
<dbReference type="RefSeq" id="WP_354194566.1">
    <property type="nucleotide sequence ID" value="NZ_JBEPLW010000001.1"/>
</dbReference>